<organism evidence="1 2">
    <name type="scientific">Volvox reticuliferus</name>
    <dbReference type="NCBI Taxonomy" id="1737510"/>
    <lineage>
        <taxon>Eukaryota</taxon>
        <taxon>Viridiplantae</taxon>
        <taxon>Chlorophyta</taxon>
        <taxon>core chlorophytes</taxon>
        <taxon>Chlorophyceae</taxon>
        <taxon>CS clade</taxon>
        <taxon>Chlamydomonadales</taxon>
        <taxon>Volvocaceae</taxon>
        <taxon>Volvox</taxon>
    </lineage>
</organism>
<feature type="non-terminal residue" evidence="1">
    <location>
        <position position="1"/>
    </location>
</feature>
<evidence type="ECO:0000313" key="1">
    <source>
        <dbReference type="EMBL" id="GIM15583.1"/>
    </source>
</evidence>
<name>A0A8J4LY42_9CHLO</name>
<dbReference type="EMBL" id="BNCQ01000066">
    <property type="protein sequence ID" value="GIM15583.1"/>
    <property type="molecule type" value="Genomic_DNA"/>
</dbReference>
<accession>A0A8J4LY42</accession>
<protein>
    <submittedName>
        <fullName evidence="1">Uncharacterized protein</fullName>
    </submittedName>
</protein>
<sequence>SQSQHCTHAIIKPSSLHPRLLNPAPPRLHRIGMVVLAVQDARWLHGTGKFPGGCVEIKPSATDYIFVLEAAWERCWEKHRTDRAIYGAAGMVVLAVQDARWLHGTGKFPGGCVEIKPSATDYIFVLEAAWERCWEKHRTELSTVQQARWCWPYRMLDGFTALGSFPAAVWRSNRQRRITCLS</sequence>
<dbReference type="AlphaFoldDB" id="A0A8J4LY42"/>
<proteinExistence type="predicted"/>
<evidence type="ECO:0000313" key="2">
    <source>
        <dbReference type="Proteomes" id="UP000722791"/>
    </source>
</evidence>
<comment type="caution">
    <text evidence="1">The sequence shown here is derived from an EMBL/GenBank/DDBJ whole genome shotgun (WGS) entry which is preliminary data.</text>
</comment>
<dbReference type="Proteomes" id="UP000722791">
    <property type="component" value="Unassembled WGS sequence"/>
</dbReference>
<reference evidence="1" key="1">
    <citation type="journal article" date="2021" name="Proc. Natl. Acad. Sci. U.S.A.">
        <title>Three genomes in the algal genus Volvox reveal the fate of a haploid sex-determining region after a transition to homothallism.</title>
        <authorList>
            <person name="Yamamoto K."/>
            <person name="Hamaji T."/>
            <person name="Kawai-Toyooka H."/>
            <person name="Matsuzaki R."/>
            <person name="Takahashi F."/>
            <person name="Nishimura Y."/>
            <person name="Kawachi M."/>
            <person name="Noguchi H."/>
            <person name="Minakuchi Y."/>
            <person name="Umen J.G."/>
            <person name="Toyoda A."/>
            <person name="Nozaki H."/>
        </authorList>
    </citation>
    <scope>NUCLEOTIDE SEQUENCE</scope>
    <source>
        <strain evidence="1">NIES-3785</strain>
    </source>
</reference>
<gene>
    <name evidence="1" type="ORF">Vretimale_18319</name>
</gene>